<dbReference type="GO" id="GO:0022857">
    <property type="term" value="F:transmembrane transporter activity"/>
    <property type="evidence" value="ECO:0007669"/>
    <property type="project" value="InterPro"/>
</dbReference>
<evidence type="ECO:0000256" key="5">
    <source>
        <dbReference type="SAM" id="Phobius"/>
    </source>
</evidence>
<evidence type="ECO:0000313" key="9">
    <source>
        <dbReference type="WBParaSite" id="ASIM_0001679201-mRNA-1"/>
    </source>
</evidence>
<proteinExistence type="predicted"/>
<dbReference type="EMBL" id="UYRR01032896">
    <property type="protein sequence ID" value="VDK57122.1"/>
    <property type="molecule type" value="Genomic_DNA"/>
</dbReference>
<evidence type="ECO:0000259" key="6">
    <source>
        <dbReference type="PROSITE" id="PS50850"/>
    </source>
</evidence>
<dbReference type="WBParaSite" id="ASIM_0001679201-mRNA-1">
    <property type="protein sequence ID" value="ASIM_0001679201-mRNA-1"/>
    <property type="gene ID" value="ASIM_0001679201"/>
</dbReference>
<evidence type="ECO:0000256" key="2">
    <source>
        <dbReference type="ARBA" id="ARBA00022692"/>
    </source>
</evidence>
<feature type="transmembrane region" description="Helical" evidence="5">
    <location>
        <begin position="209"/>
        <end position="231"/>
    </location>
</feature>
<keyword evidence="8" id="KW-1185">Reference proteome</keyword>
<evidence type="ECO:0000256" key="3">
    <source>
        <dbReference type="ARBA" id="ARBA00022989"/>
    </source>
</evidence>
<evidence type="ECO:0000256" key="4">
    <source>
        <dbReference type="ARBA" id="ARBA00023136"/>
    </source>
</evidence>
<dbReference type="PROSITE" id="PS50850">
    <property type="entry name" value="MFS"/>
    <property type="match status" value="1"/>
</dbReference>
<feature type="transmembrane region" description="Helical" evidence="5">
    <location>
        <begin position="182"/>
        <end position="202"/>
    </location>
</feature>
<evidence type="ECO:0000313" key="8">
    <source>
        <dbReference type="Proteomes" id="UP000267096"/>
    </source>
</evidence>
<reference evidence="9" key="1">
    <citation type="submission" date="2017-02" db="UniProtKB">
        <authorList>
            <consortium name="WormBaseParasite"/>
        </authorList>
    </citation>
    <scope>IDENTIFICATION</scope>
</reference>
<reference evidence="7 8" key="2">
    <citation type="submission" date="2018-11" db="EMBL/GenBank/DDBJ databases">
        <authorList>
            <consortium name="Pathogen Informatics"/>
        </authorList>
    </citation>
    <scope>NUCLEOTIDE SEQUENCE [LARGE SCALE GENOMIC DNA]</scope>
</reference>
<dbReference type="Pfam" id="PF00083">
    <property type="entry name" value="Sugar_tr"/>
    <property type="match status" value="1"/>
</dbReference>
<dbReference type="InterPro" id="IPR005828">
    <property type="entry name" value="MFS_sugar_transport-like"/>
</dbReference>
<dbReference type="InterPro" id="IPR020846">
    <property type="entry name" value="MFS_dom"/>
</dbReference>
<dbReference type="Proteomes" id="UP000267096">
    <property type="component" value="Unassembled WGS sequence"/>
</dbReference>
<accession>A0A0M3K751</accession>
<evidence type="ECO:0000313" key="7">
    <source>
        <dbReference type="EMBL" id="VDK57122.1"/>
    </source>
</evidence>
<feature type="transmembrane region" description="Helical" evidence="5">
    <location>
        <begin position="20"/>
        <end position="44"/>
    </location>
</feature>
<comment type="subcellular location">
    <subcellularLocation>
        <location evidence="1">Membrane</location>
        <topology evidence="1">Multi-pass membrane protein</topology>
    </subcellularLocation>
</comment>
<dbReference type="OrthoDB" id="5845749at2759"/>
<evidence type="ECO:0000256" key="1">
    <source>
        <dbReference type="ARBA" id="ARBA00004141"/>
    </source>
</evidence>
<dbReference type="PANTHER" id="PTHR24064">
    <property type="entry name" value="SOLUTE CARRIER FAMILY 22 MEMBER"/>
    <property type="match status" value="1"/>
</dbReference>
<organism evidence="9">
    <name type="scientific">Anisakis simplex</name>
    <name type="common">Herring worm</name>
    <dbReference type="NCBI Taxonomy" id="6269"/>
    <lineage>
        <taxon>Eukaryota</taxon>
        <taxon>Metazoa</taxon>
        <taxon>Ecdysozoa</taxon>
        <taxon>Nematoda</taxon>
        <taxon>Chromadorea</taxon>
        <taxon>Rhabditida</taxon>
        <taxon>Spirurina</taxon>
        <taxon>Ascaridomorpha</taxon>
        <taxon>Ascaridoidea</taxon>
        <taxon>Anisakidae</taxon>
        <taxon>Anisakis</taxon>
        <taxon>Anisakis simplex complex</taxon>
    </lineage>
</organism>
<sequence>MKFDQLLFSYLGEFGRYQKTQFLLVCLPTIFAAMHALSWTFTAAHLPHRCRLKDEPANASYWTTSPLLHGMNCTDDSKQCFYEECRLGDEHTCPYGYVFDFSGVKNSAVNRWEIVCERSVLKAVIQSSYYVGQMAGSLIFGYLGDSWGRKNVFFLAIVLQLTAGVLMALVPNWPSFCILRGVVGFTHPGIFVIAVVIGMELVGPSKRKLAGVISGAFFAFGQVILGTLAYFIRSYQYLQLAISLPAIIFFSYWW</sequence>
<dbReference type="InterPro" id="IPR036259">
    <property type="entry name" value="MFS_trans_sf"/>
</dbReference>
<feature type="domain" description="Major facilitator superfamily (MFS) profile" evidence="6">
    <location>
        <begin position="58"/>
        <end position="254"/>
    </location>
</feature>
<keyword evidence="3 5" id="KW-1133">Transmembrane helix</keyword>
<name>A0A0M3K751_ANISI</name>
<keyword evidence="2 5" id="KW-0812">Transmembrane</keyword>
<gene>
    <name evidence="7" type="ORF">ASIM_LOCUS16199</name>
</gene>
<keyword evidence="4 5" id="KW-0472">Membrane</keyword>
<feature type="transmembrane region" description="Helical" evidence="5">
    <location>
        <begin position="237"/>
        <end position="253"/>
    </location>
</feature>
<protein>
    <submittedName>
        <fullName evidence="9">MFS domain-containing protein</fullName>
    </submittedName>
</protein>
<dbReference type="GO" id="GO:0016020">
    <property type="term" value="C:membrane"/>
    <property type="evidence" value="ECO:0007669"/>
    <property type="project" value="UniProtKB-SubCell"/>
</dbReference>
<dbReference type="SUPFAM" id="SSF103473">
    <property type="entry name" value="MFS general substrate transporter"/>
    <property type="match status" value="1"/>
</dbReference>
<dbReference type="Gene3D" id="1.20.1250.20">
    <property type="entry name" value="MFS general substrate transporter like domains"/>
    <property type="match status" value="1"/>
</dbReference>
<feature type="transmembrane region" description="Helical" evidence="5">
    <location>
        <begin position="152"/>
        <end position="170"/>
    </location>
</feature>
<dbReference type="AlphaFoldDB" id="A0A0M3K751"/>